<feature type="region of interest" description="Disordered" evidence="1">
    <location>
        <begin position="101"/>
        <end position="129"/>
    </location>
</feature>
<protein>
    <recommendedName>
        <fullName evidence="4">Cupin domain-containing protein</fullName>
    </recommendedName>
</protein>
<evidence type="ECO:0008006" key="4">
    <source>
        <dbReference type="Google" id="ProtNLM"/>
    </source>
</evidence>
<keyword evidence="3" id="KW-1185">Reference proteome</keyword>
<dbReference type="PANTHER" id="PTHR37694">
    <property type="entry name" value="SLR8022 PROTEIN"/>
    <property type="match status" value="1"/>
</dbReference>
<dbReference type="Gene3D" id="2.60.120.10">
    <property type="entry name" value="Jelly Rolls"/>
    <property type="match status" value="1"/>
</dbReference>
<dbReference type="SUPFAM" id="SSF51182">
    <property type="entry name" value="RmlC-like cupins"/>
    <property type="match status" value="1"/>
</dbReference>
<evidence type="ECO:0000313" key="3">
    <source>
        <dbReference type="Proteomes" id="UP001500552"/>
    </source>
</evidence>
<proteinExistence type="predicted"/>
<dbReference type="PANTHER" id="PTHR37694:SF1">
    <property type="entry name" value="SLR8022 PROTEIN"/>
    <property type="match status" value="1"/>
</dbReference>
<dbReference type="InterPro" id="IPR014710">
    <property type="entry name" value="RmlC-like_jellyroll"/>
</dbReference>
<dbReference type="RefSeq" id="WP_345156303.1">
    <property type="nucleotide sequence ID" value="NZ_BAABHC010000001.1"/>
</dbReference>
<name>A0ABP8L816_9BACT</name>
<gene>
    <name evidence="2" type="ORF">GCM10023188_02350</name>
</gene>
<evidence type="ECO:0000256" key="1">
    <source>
        <dbReference type="SAM" id="MobiDB-lite"/>
    </source>
</evidence>
<accession>A0ABP8L816</accession>
<organism evidence="2 3">
    <name type="scientific">Pontibacter saemangeumensis</name>
    <dbReference type="NCBI Taxonomy" id="1084525"/>
    <lineage>
        <taxon>Bacteria</taxon>
        <taxon>Pseudomonadati</taxon>
        <taxon>Bacteroidota</taxon>
        <taxon>Cytophagia</taxon>
        <taxon>Cytophagales</taxon>
        <taxon>Hymenobacteraceae</taxon>
        <taxon>Pontibacter</taxon>
    </lineage>
</organism>
<dbReference type="CDD" id="cd02230">
    <property type="entry name" value="cupin_HP0902-like"/>
    <property type="match status" value="1"/>
</dbReference>
<dbReference type="InterPro" id="IPR011051">
    <property type="entry name" value="RmlC_Cupin_sf"/>
</dbReference>
<evidence type="ECO:0000313" key="2">
    <source>
        <dbReference type="EMBL" id="GAA4423489.1"/>
    </source>
</evidence>
<sequence>MDTMTTVSEVLNKLKSEGYTVDFNLDDNCLICHGNSLQIYPDEFVVDRHFRFEGISDPGDEAVVYAISSTKHNVKGTLVDGYGMYSDGVTSELVKALKEKVASSPTDKAPTAPEEKYNEATPQRPAGDRPLDAPLVEMDLSAFRQQIKQEKAWQNSDRNAITVFKTSGMRLVLVALHQGAEMKMHTAPGIISVQVLEGKIKFTTAQQVAEMGVGQMLALHAGIPHSVYATEESVFLLTLAITPTNK</sequence>
<dbReference type="EMBL" id="BAABHC010000001">
    <property type="protein sequence ID" value="GAA4423489.1"/>
    <property type="molecule type" value="Genomic_DNA"/>
</dbReference>
<comment type="caution">
    <text evidence="2">The sequence shown here is derived from an EMBL/GenBank/DDBJ whole genome shotgun (WGS) entry which is preliminary data.</text>
</comment>
<reference evidence="3" key="1">
    <citation type="journal article" date="2019" name="Int. J. Syst. Evol. Microbiol.">
        <title>The Global Catalogue of Microorganisms (GCM) 10K type strain sequencing project: providing services to taxonomists for standard genome sequencing and annotation.</title>
        <authorList>
            <consortium name="The Broad Institute Genomics Platform"/>
            <consortium name="The Broad Institute Genome Sequencing Center for Infectious Disease"/>
            <person name="Wu L."/>
            <person name="Ma J."/>
        </authorList>
    </citation>
    <scope>NUCLEOTIDE SEQUENCE [LARGE SCALE GENOMIC DNA]</scope>
    <source>
        <strain evidence="3">JCM 17926</strain>
    </source>
</reference>
<dbReference type="Proteomes" id="UP001500552">
    <property type="component" value="Unassembled WGS sequence"/>
</dbReference>